<dbReference type="SUPFAM" id="SSF52317">
    <property type="entry name" value="Class I glutamine amidotransferase-like"/>
    <property type="match status" value="1"/>
</dbReference>
<sequence>MLSGMRARPLIGLSTSQFTDVLTRGVNGTPRRYAEAVERVGGVPILLPNLHGPVADYARQVDAVLLTGGVDVHPRHYGQAPRRGLGEVDEERDTFEMTLYRAVRALGKPVLGICRGMQMLNVLEGGSLHQHLPDVPQAWVDHAQVARPPVLGHEIAFVSGSLLEQTHGPSAHLNSYHHQAVDAVAPPLQVTAIAPDGIVEGLEGDGLLGVQWHPEMLFERHECALGTFKAFMRLLGVPA</sequence>
<evidence type="ECO:0000313" key="2">
    <source>
        <dbReference type="Proteomes" id="UP000192582"/>
    </source>
</evidence>
<dbReference type="GO" id="GO:0016740">
    <property type="term" value="F:transferase activity"/>
    <property type="evidence" value="ECO:0007669"/>
    <property type="project" value="UniProtKB-KW"/>
</dbReference>
<dbReference type="InterPro" id="IPR011697">
    <property type="entry name" value="Peptidase_C26"/>
</dbReference>
<dbReference type="GO" id="GO:0005829">
    <property type="term" value="C:cytosol"/>
    <property type="evidence" value="ECO:0007669"/>
    <property type="project" value="TreeGrafter"/>
</dbReference>
<dbReference type="Gene3D" id="3.40.50.880">
    <property type="match status" value="1"/>
</dbReference>
<keyword evidence="2" id="KW-1185">Reference proteome</keyword>
<dbReference type="STRING" id="695939.SAMN00790413_05917"/>
<dbReference type="Pfam" id="PF07722">
    <property type="entry name" value="Peptidase_C26"/>
    <property type="match status" value="1"/>
</dbReference>
<dbReference type="GO" id="GO:0006598">
    <property type="term" value="P:polyamine catabolic process"/>
    <property type="evidence" value="ECO:0007669"/>
    <property type="project" value="TreeGrafter"/>
</dbReference>
<name>A0A1W1VWA4_9DEIO</name>
<proteinExistence type="predicted"/>
<dbReference type="AlphaFoldDB" id="A0A1W1VWA4"/>
<dbReference type="EMBL" id="FWWU01000011">
    <property type="protein sequence ID" value="SMB97391.1"/>
    <property type="molecule type" value="Genomic_DNA"/>
</dbReference>
<organism evidence="1 2">
    <name type="scientific">Deinococcus hopiensis KR-140</name>
    <dbReference type="NCBI Taxonomy" id="695939"/>
    <lineage>
        <taxon>Bacteria</taxon>
        <taxon>Thermotogati</taxon>
        <taxon>Deinococcota</taxon>
        <taxon>Deinococci</taxon>
        <taxon>Deinococcales</taxon>
        <taxon>Deinococcaceae</taxon>
        <taxon>Deinococcus</taxon>
    </lineage>
</organism>
<gene>
    <name evidence="1" type="ORF">SAMN00790413_05917</name>
</gene>
<dbReference type="InterPro" id="IPR029062">
    <property type="entry name" value="Class_I_gatase-like"/>
</dbReference>
<keyword evidence="1" id="KW-0315">Glutamine amidotransferase</keyword>
<reference evidence="1 2" key="1">
    <citation type="submission" date="2017-04" db="EMBL/GenBank/DDBJ databases">
        <authorList>
            <person name="Afonso C.L."/>
            <person name="Miller P.J."/>
            <person name="Scott M.A."/>
            <person name="Spackman E."/>
            <person name="Goraichik I."/>
            <person name="Dimitrov K.M."/>
            <person name="Suarez D.L."/>
            <person name="Swayne D.E."/>
        </authorList>
    </citation>
    <scope>NUCLEOTIDE SEQUENCE [LARGE SCALE GENOMIC DNA]</scope>
    <source>
        <strain evidence="1 2">KR-140</strain>
    </source>
</reference>
<dbReference type="Proteomes" id="UP000192582">
    <property type="component" value="Unassembled WGS sequence"/>
</dbReference>
<accession>A0A1W1VWA4</accession>
<keyword evidence="1" id="KW-0808">Transferase</keyword>
<protein>
    <submittedName>
        <fullName evidence="1">Putative glutamine amidotransferase</fullName>
    </submittedName>
</protein>
<dbReference type="CDD" id="cd01745">
    <property type="entry name" value="GATase1_2"/>
    <property type="match status" value="1"/>
</dbReference>
<dbReference type="PROSITE" id="PS51273">
    <property type="entry name" value="GATASE_TYPE_1"/>
    <property type="match status" value="1"/>
</dbReference>
<evidence type="ECO:0000313" key="1">
    <source>
        <dbReference type="EMBL" id="SMB97391.1"/>
    </source>
</evidence>
<dbReference type="PANTHER" id="PTHR43235:SF1">
    <property type="entry name" value="GLUTAMINE AMIDOTRANSFERASE PB2B2.05-RELATED"/>
    <property type="match status" value="1"/>
</dbReference>
<dbReference type="InterPro" id="IPR044668">
    <property type="entry name" value="PuuD-like"/>
</dbReference>
<dbReference type="GO" id="GO:0033969">
    <property type="term" value="F:gamma-glutamyl-gamma-aminobutyrate hydrolase activity"/>
    <property type="evidence" value="ECO:0007669"/>
    <property type="project" value="TreeGrafter"/>
</dbReference>
<dbReference type="PANTHER" id="PTHR43235">
    <property type="entry name" value="GLUTAMINE AMIDOTRANSFERASE PB2B2.05-RELATED"/>
    <property type="match status" value="1"/>
</dbReference>